<comment type="caution">
    <text evidence="2">The sequence shown here is derived from an EMBL/GenBank/DDBJ whole genome shotgun (WGS) entry which is preliminary data.</text>
</comment>
<dbReference type="GO" id="GO:0004565">
    <property type="term" value="F:beta-galactosidase activity"/>
    <property type="evidence" value="ECO:0007669"/>
    <property type="project" value="UniProtKB-EC"/>
</dbReference>
<gene>
    <name evidence="2" type="ORF">L0668_18195</name>
</gene>
<dbReference type="SUPFAM" id="SSF51445">
    <property type="entry name" value="(Trans)glycosidases"/>
    <property type="match status" value="1"/>
</dbReference>
<dbReference type="InterPro" id="IPR017853">
    <property type="entry name" value="GH"/>
</dbReference>
<organism evidence="2 3">
    <name type="scientific">Paraglaciecola algarum</name>
    <dbReference type="NCBI Taxonomy" id="3050085"/>
    <lineage>
        <taxon>Bacteria</taxon>
        <taxon>Pseudomonadati</taxon>
        <taxon>Pseudomonadota</taxon>
        <taxon>Gammaproteobacteria</taxon>
        <taxon>Alteromonadales</taxon>
        <taxon>Alteromonadaceae</taxon>
        <taxon>Paraglaciecola</taxon>
    </lineage>
</organism>
<keyword evidence="2" id="KW-0378">Hydrolase</keyword>
<reference evidence="2 3" key="1">
    <citation type="submission" date="2022-01" db="EMBL/GenBank/DDBJ databases">
        <title>Paraglaciecola sp. G1-23.</title>
        <authorList>
            <person name="Jin M.S."/>
            <person name="Han D.M."/>
            <person name="Kim H.M."/>
            <person name="Jeon C.O."/>
        </authorList>
    </citation>
    <scope>NUCLEOTIDE SEQUENCE [LARGE SCALE GENOMIC DNA]</scope>
    <source>
        <strain evidence="2 3">G1-23</strain>
    </source>
</reference>
<dbReference type="PROSITE" id="PS51257">
    <property type="entry name" value="PROKAR_LIPOPROTEIN"/>
    <property type="match status" value="1"/>
</dbReference>
<feature type="domain" description="Agarase CBM-like" evidence="1">
    <location>
        <begin position="39"/>
        <end position="232"/>
    </location>
</feature>
<keyword evidence="3" id="KW-1185">Reference proteome</keyword>
<dbReference type="RefSeq" id="WP_235314156.1">
    <property type="nucleotide sequence ID" value="NZ_JAKGAS010000014.1"/>
</dbReference>
<dbReference type="Pfam" id="PF17992">
    <property type="entry name" value="Agarase_CBM"/>
    <property type="match status" value="1"/>
</dbReference>
<dbReference type="Proteomes" id="UP001521137">
    <property type="component" value="Unassembled WGS sequence"/>
</dbReference>
<sequence>MKLLLLITLLLTLSCSHKKEQSLLTSPTSIQESILVLQDFESEELQADVSFTAAQAEFVQTSKIVNRGNQALKVKFLSKDNLHSSLALKPQTPYDWNRYTDFNIAFDISNQGQHSVQLFLDITDKTGANYTRSVSIPIGPTKTYYAKLAGHDLATPEGRGDIELNFLSGLRNNPVTWESDEVQFISLWGKKNLDVSAITKIELSVQYALFDKEITIDNIRLRHNPKQNEAFLKDIVDQFGQNAKQDYPGKVHSLEELNKNKQQELNALTGELSSQFSLFSGWAKGPKQKGTGFFTTGKVNGKWSFIDPQGYPYFATGLDIIRLGDAATMTGFDLSDPQTRKGRHVALDSRANMFEWLPEENDPLAKHFGYIGNNHSGALRKGETFNFQRANLERKYGQNYEQEWLDVTVDRMLDWGFTSLGNWTSPKLYSNNKIPYFANGWIRGNYKTVSSGQDFWGAMPDVFDPIFAQSADKTARRVATEVNNSPWCVGIFIDNEKSFGRSESKNSIYGIVINTLTRDGKEVPTKAHFTQMMKTKYLTIENLNLAWDKSITSWQAFEKGIDSSLVNDAQEADYSAMLFAYSEKYFSTINQAVKKYMPNHLYLGARFPVWGMPMEAVKASAKHVDVISFNAYKEGLIPKQWEFLIDLDMPAIIGEFHMGAMDRGMFHSGIVIASDQNDRAKMFKDYLYSAIDHPNFIGAHYFQYADGPLTGRAYDGENYNIGFISVTDTPYTEMVEAAKSLNKELYPRRFGN</sequence>
<proteinExistence type="predicted"/>
<dbReference type="Gene3D" id="3.20.20.80">
    <property type="entry name" value="Glycosidases"/>
    <property type="match status" value="1"/>
</dbReference>
<evidence type="ECO:0000259" key="1">
    <source>
        <dbReference type="Pfam" id="PF17992"/>
    </source>
</evidence>
<protein>
    <submittedName>
        <fullName evidence="2">Beta-galactosidase</fullName>
        <ecNumber evidence="2">3.2.1.23</ecNumber>
    </submittedName>
</protein>
<accession>A0ABS9DCI0</accession>
<dbReference type="EMBL" id="JAKGAS010000014">
    <property type="protein sequence ID" value="MCF2950055.1"/>
    <property type="molecule type" value="Genomic_DNA"/>
</dbReference>
<keyword evidence="2" id="KW-0326">Glycosidase</keyword>
<dbReference type="Gene3D" id="2.60.120.430">
    <property type="entry name" value="Galactose-binding lectin"/>
    <property type="match status" value="1"/>
</dbReference>
<dbReference type="EC" id="3.2.1.23" evidence="2"/>
<evidence type="ECO:0000313" key="3">
    <source>
        <dbReference type="Proteomes" id="UP001521137"/>
    </source>
</evidence>
<name>A0ABS9DCI0_9ALTE</name>
<evidence type="ECO:0000313" key="2">
    <source>
        <dbReference type="EMBL" id="MCF2950055.1"/>
    </source>
</evidence>
<dbReference type="InterPro" id="IPR040669">
    <property type="entry name" value="Agarase_CBM"/>
</dbReference>